<dbReference type="InterPro" id="IPR001405">
    <property type="entry name" value="UPF0758"/>
</dbReference>
<protein>
    <submittedName>
        <fullName evidence="7">JAB domain-containing protein</fullName>
    </submittedName>
</protein>
<keyword evidence="2" id="KW-0479">Metal-binding</keyword>
<dbReference type="InterPro" id="IPR037518">
    <property type="entry name" value="MPN"/>
</dbReference>
<sequence>MPQLATSEVLQPSTTPCPALTVQESRLVHRALHVLEQRMFHREAAISTPRELYDYLRLKLAGELHEVFGVVFLDCQNRAIAFEALFRGTINQAVVYPRVIVKRAMDLNASSVILVHNHPSGTSQCSDADRGLTERICASLGLIDVRVVDHVIVGSGTPYSFAEAGLL</sequence>
<keyword evidence="3" id="KW-0378">Hydrolase</keyword>
<proteinExistence type="predicted"/>
<organism evidence="7 8">
    <name type="scientific">Paracidovorax citrulli</name>
    <name type="common">Acidovorax citrulli</name>
    <dbReference type="NCBI Taxonomy" id="80869"/>
    <lineage>
        <taxon>Bacteria</taxon>
        <taxon>Pseudomonadati</taxon>
        <taxon>Pseudomonadota</taxon>
        <taxon>Betaproteobacteria</taxon>
        <taxon>Burkholderiales</taxon>
        <taxon>Comamonadaceae</taxon>
        <taxon>Paracidovorax</taxon>
    </lineage>
</organism>
<evidence type="ECO:0000256" key="2">
    <source>
        <dbReference type="ARBA" id="ARBA00022723"/>
    </source>
</evidence>
<keyword evidence="5" id="KW-0482">Metalloprotease</keyword>
<name>A0ABY9AP64_PARCI</name>
<accession>A0ABY9AP64</accession>
<evidence type="ECO:0000259" key="6">
    <source>
        <dbReference type="PROSITE" id="PS50249"/>
    </source>
</evidence>
<dbReference type="RefSeq" id="WP_011793672.1">
    <property type="nucleotide sequence ID" value="NZ_CP023687.1"/>
</dbReference>
<evidence type="ECO:0000256" key="3">
    <source>
        <dbReference type="ARBA" id="ARBA00022801"/>
    </source>
</evidence>
<dbReference type="CDD" id="cd08071">
    <property type="entry name" value="MPN_DUF2466"/>
    <property type="match status" value="1"/>
</dbReference>
<evidence type="ECO:0000313" key="7">
    <source>
        <dbReference type="EMBL" id="WIY48547.1"/>
    </source>
</evidence>
<dbReference type="PANTHER" id="PTHR30471">
    <property type="entry name" value="DNA REPAIR PROTEIN RADC"/>
    <property type="match status" value="1"/>
</dbReference>
<reference evidence="7 8" key="1">
    <citation type="submission" date="2023-06" db="EMBL/GenBank/DDBJ databases">
        <authorList>
            <person name="Ham H."/>
            <person name="Park D.S."/>
        </authorList>
    </citation>
    <scope>NUCLEOTIDE SEQUENCE [LARGE SCALE GENOMIC DNA]</scope>
    <source>
        <strain evidence="7 8">KACC 17005</strain>
    </source>
</reference>
<evidence type="ECO:0000256" key="4">
    <source>
        <dbReference type="ARBA" id="ARBA00022833"/>
    </source>
</evidence>
<dbReference type="PROSITE" id="PS01302">
    <property type="entry name" value="UPF0758"/>
    <property type="match status" value="1"/>
</dbReference>
<dbReference type="EMBL" id="CP127363">
    <property type="protein sequence ID" value="WIY48547.1"/>
    <property type="molecule type" value="Genomic_DNA"/>
</dbReference>
<dbReference type="Gene3D" id="3.40.140.10">
    <property type="entry name" value="Cytidine Deaminase, domain 2"/>
    <property type="match status" value="1"/>
</dbReference>
<keyword evidence="1" id="KW-0645">Protease</keyword>
<dbReference type="InterPro" id="IPR025657">
    <property type="entry name" value="RadC_JAB"/>
</dbReference>
<evidence type="ECO:0000313" key="8">
    <source>
        <dbReference type="Proteomes" id="UP001242732"/>
    </source>
</evidence>
<dbReference type="PROSITE" id="PS50249">
    <property type="entry name" value="MPN"/>
    <property type="match status" value="1"/>
</dbReference>
<feature type="domain" description="MPN" evidence="6">
    <location>
        <begin position="45"/>
        <end position="167"/>
    </location>
</feature>
<evidence type="ECO:0000256" key="1">
    <source>
        <dbReference type="ARBA" id="ARBA00022670"/>
    </source>
</evidence>
<evidence type="ECO:0000256" key="5">
    <source>
        <dbReference type="ARBA" id="ARBA00023049"/>
    </source>
</evidence>
<keyword evidence="8" id="KW-1185">Reference proteome</keyword>
<gene>
    <name evidence="7" type="ORF">QRO08_22470</name>
</gene>
<dbReference type="Proteomes" id="UP001242732">
    <property type="component" value="Chromosome"/>
</dbReference>
<dbReference type="Pfam" id="PF04002">
    <property type="entry name" value="RadC"/>
    <property type="match status" value="1"/>
</dbReference>
<keyword evidence="4" id="KW-0862">Zinc</keyword>
<dbReference type="InterPro" id="IPR020891">
    <property type="entry name" value="UPF0758_CS"/>
</dbReference>
<dbReference type="PANTHER" id="PTHR30471:SF3">
    <property type="entry name" value="UPF0758 PROTEIN YEES-RELATED"/>
    <property type="match status" value="1"/>
</dbReference>